<dbReference type="Proteomes" id="UP000265618">
    <property type="component" value="Unassembled WGS sequence"/>
</dbReference>
<keyword evidence="3" id="KW-1185">Reference proteome</keyword>
<feature type="non-terminal residue" evidence="2">
    <location>
        <position position="21"/>
    </location>
</feature>
<proteinExistence type="predicted"/>
<evidence type="ECO:0000313" key="3">
    <source>
        <dbReference type="Proteomes" id="UP000265618"/>
    </source>
</evidence>
<accession>A0A9K3DD21</accession>
<protein>
    <submittedName>
        <fullName evidence="2">Uncharacterized protein</fullName>
    </submittedName>
</protein>
<comment type="caution">
    <text evidence="2">The sequence shown here is derived from an EMBL/GenBank/DDBJ whole genome shotgun (WGS) entry which is preliminary data.</text>
</comment>
<organism evidence="2 3">
    <name type="scientific">Kipferlia bialata</name>
    <dbReference type="NCBI Taxonomy" id="797122"/>
    <lineage>
        <taxon>Eukaryota</taxon>
        <taxon>Metamonada</taxon>
        <taxon>Carpediemonas-like organisms</taxon>
        <taxon>Kipferlia</taxon>
    </lineage>
</organism>
<gene>
    <name evidence="2" type="ORF">KIPB_015571</name>
</gene>
<dbReference type="EMBL" id="BDIP01008826">
    <property type="protein sequence ID" value="GIQ92035.1"/>
    <property type="molecule type" value="Genomic_DNA"/>
</dbReference>
<feature type="compositionally biased region" description="Basic and acidic residues" evidence="1">
    <location>
        <begin position="1"/>
        <end position="13"/>
    </location>
</feature>
<feature type="region of interest" description="Disordered" evidence="1">
    <location>
        <begin position="1"/>
        <end position="21"/>
    </location>
</feature>
<feature type="non-terminal residue" evidence="2">
    <location>
        <position position="1"/>
    </location>
</feature>
<dbReference type="AlphaFoldDB" id="A0A9K3DD21"/>
<sequence length="21" mass="2465">SDKGKKYRQEKPDLSLVTEEN</sequence>
<evidence type="ECO:0000256" key="1">
    <source>
        <dbReference type="SAM" id="MobiDB-lite"/>
    </source>
</evidence>
<name>A0A9K3DD21_9EUKA</name>
<reference evidence="2 3" key="1">
    <citation type="journal article" date="2018" name="PLoS ONE">
        <title>The draft genome of Kipferlia bialata reveals reductive genome evolution in fornicate parasites.</title>
        <authorList>
            <person name="Tanifuji G."/>
            <person name="Takabayashi S."/>
            <person name="Kume K."/>
            <person name="Takagi M."/>
            <person name="Nakayama T."/>
            <person name="Kamikawa R."/>
            <person name="Inagaki Y."/>
            <person name="Hashimoto T."/>
        </authorList>
    </citation>
    <scope>NUCLEOTIDE SEQUENCE [LARGE SCALE GENOMIC DNA]</scope>
    <source>
        <strain evidence="2">NY0173</strain>
    </source>
</reference>
<evidence type="ECO:0000313" key="2">
    <source>
        <dbReference type="EMBL" id="GIQ92035.1"/>
    </source>
</evidence>